<dbReference type="GO" id="GO:0009636">
    <property type="term" value="P:response to toxic substance"/>
    <property type="evidence" value="ECO:0007669"/>
    <property type="project" value="InterPro"/>
</dbReference>
<protein>
    <submittedName>
        <fullName evidence="8">Entericidin EcnA/B family protein</fullName>
    </submittedName>
</protein>
<feature type="signal peptide" evidence="7">
    <location>
        <begin position="1"/>
        <end position="19"/>
    </location>
</feature>
<gene>
    <name evidence="8" type="primary">ecnB</name>
    <name evidence="8" type="ORF">HMPREF9098_0940</name>
</gene>
<dbReference type="InterPro" id="IPR012556">
    <property type="entry name" value="Entericidin"/>
</dbReference>
<dbReference type="PROSITE" id="PS51257">
    <property type="entry name" value="PROKAR_LIPOPROTEIN"/>
    <property type="match status" value="1"/>
</dbReference>
<comment type="caution">
    <text evidence="8">The sequence shown here is derived from an EMBL/GenBank/DDBJ whole genome shotgun (WGS) entry which is preliminary data.</text>
</comment>
<dbReference type="RefSeq" id="WP_003782311.1">
    <property type="nucleotide sequence ID" value="NZ_GL870929.1"/>
</dbReference>
<dbReference type="Proteomes" id="UP000004088">
    <property type="component" value="Unassembled WGS sequence"/>
</dbReference>
<evidence type="ECO:0000256" key="1">
    <source>
        <dbReference type="ARBA" id="ARBA00010296"/>
    </source>
</evidence>
<sequence length="48" mass="4818">MKKLTLLAIVSLMALSACNTISGAGRDVSALGGAVSSGAENVQQKMSH</sequence>
<reference evidence="8 9" key="1">
    <citation type="submission" date="2011-01" db="EMBL/GenBank/DDBJ databases">
        <authorList>
            <person name="Muzny D."/>
            <person name="Qin X."/>
            <person name="Deng J."/>
            <person name="Jiang H."/>
            <person name="Liu Y."/>
            <person name="Qu J."/>
            <person name="Song X.-Z."/>
            <person name="Zhang L."/>
            <person name="Thornton R."/>
            <person name="Coyle M."/>
            <person name="Francisco L."/>
            <person name="Jackson L."/>
            <person name="Javaid M."/>
            <person name="Korchina V."/>
            <person name="Kovar C."/>
            <person name="Mata R."/>
            <person name="Mathew T."/>
            <person name="Ngo R."/>
            <person name="Nguyen L."/>
            <person name="Nguyen N."/>
            <person name="Okwuonu G."/>
            <person name="Ongeri F."/>
            <person name="Pham C."/>
            <person name="Simmons D."/>
            <person name="Wilczek-Boney K."/>
            <person name="Hale W."/>
            <person name="Jakkamsetti A."/>
            <person name="Pham P."/>
            <person name="Ruth R."/>
            <person name="San Lucas F."/>
            <person name="Warren J."/>
            <person name="Zhang J."/>
            <person name="Zhao Z."/>
            <person name="Zhou C."/>
            <person name="Zhu D."/>
            <person name="Lee S."/>
            <person name="Bess C."/>
            <person name="Blankenburg K."/>
            <person name="Forbes L."/>
            <person name="Fu Q."/>
            <person name="Gubbala S."/>
            <person name="Hirani K."/>
            <person name="Jayaseelan J.C."/>
            <person name="Lara F."/>
            <person name="Munidasa M."/>
            <person name="Palculict T."/>
            <person name="Patil S."/>
            <person name="Pu L.-L."/>
            <person name="Saada N."/>
            <person name="Tang L."/>
            <person name="Weissenberger G."/>
            <person name="Zhu Y."/>
            <person name="Hemphill L."/>
            <person name="Shang Y."/>
            <person name="Youmans B."/>
            <person name="Ayvaz T."/>
            <person name="Ross M."/>
            <person name="Santibanez J."/>
            <person name="Aqrawi P."/>
            <person name="Gross S."/>
            <person name="Joshi V."/>
            <person name="Fowler G."/>
            <person name="Nazareth L."/>
            <person name="Reid J."/>
            <person name="Worley K."/>
            <person name="Petrosino J."/>
            <person name="Highlander S."/>
            <person name="Gibbs R."/>
        </authorList>
    </citation>
    <scope>NUCLEOTIDE SEQUENCE [LARGE SCALE GENOMIC DNA]</scope>
    <source>
        <strain evidence="8 9">ATCC 33394</strain>
    </source>
</reference>
<dbReference type="AlphaFoldDB" id="F0EYK6"/>
<name>F0EYK6_9NEIS</name>
<dbReference type="EMBL" id="AEWV01000015">
    <property type="protein sequence ID" value="EGC17614.1"/>
    <property type="molecule type" value="Genomic_DNA"/>
</dbReference>
<dbReference type="HOGENOM" id="CLU_193827_4_1_4"/>
<evidence type="ECO:0000256" key="2">
    <source>
        <dbReference type="ARBA" id="ARBA00022475"/>
    </source>
</evidence>
<dbReference type="Pfam" id="PF08085">
    <property type="entry name" value="Entericidin"/>
    <property type="match status" value="1"/>
</dbReference>
<accession>F0EYK6</accession>
<evidence type="ECO:0000256" key="5">
    <source>
        <dbReference type="ARBA" id="ARBA00023139"/>
    </source>
</evidence>
<keyword evidence="3 7" id="KW-0732">Signal</keyword>
<keyword evidence="4" id="KW-0472">Membrane</keyword>
<dbReference type="GO" id="GO:0016020">
    <property type="term" value="C:membrane"/>
    <property type="evidence" value="ECO:0007669"/>
    <property type="project" value="InterPro"/>
</dbReference>
<evidence type="ECO:0000256" key="7">
    <source>
        <dbReference type="SAM" id="SignalP"/>
    </source>
</evidence>
<evidence type="ECO:0000256" key="4">
    <source>
        <dbReference type="ARBA" id="ARBA00023136"/>
    </source>
</evidence>
<comment type="similarity">
    <text evidence="1">Belongs to the EcnA/EcnB lipoprotein family.</text>
</comment>
<keyword evidence="5" id="KW-0564">Palmitate</keyword>
<evidence type="ECO:0000256" key="3">
    <source>
        <dbReference type="ARBA" id="ARBA00022729"/>
    </source>
</evidence>
<keyword evidence="6" id="KW-0449">Lipoprotein</keyword>
<feature type="chain" id="PRO_5003251909" evidence="7">
    <location>
        <begin position="20"/>
        <end position="48"/>
    </location>
</feature>
<evidence type="ECO:0000256" key="6">
    <source>
        <dbReference type="ARBA" id="ARBA00023288"/>
    </source>
</evidence>
<keyword evidence="9" id="KW-1185">Reference proteome</keyword>
<keyword evidence="2" id="KW-1003">Cell membrane</keyword>
<organism evidence="8 9">
    <name type="scientific">Kingella denitrificans ATCC 33394</name>
    <dbReference type="NCBI Taxonomy" id="888741"/>
    <lineage>
        <taxon>Bacteria</taxon>
        <taxon>Pseudomonadati</taxon>
        <taxon>Pseudomonadota</taxon>
        <taxon>Betaproteobacteria</taxon>
        <taxon>Neisseriales</taxon>
        <taxon>Neisseriaceae</taxon>
        <taxon>Kingella</taxon>
    </lineage>
</organism>
<proteinExistence type="inferred from homology"/>
<evidence type="ECO:0000313" key="9">
    <source>
        <dbReference type="Proteomes" id="UP000004088"/>
    </source>
</evidence>
<dbReference type="STRING" id="888741.HMPREF9098_0940"/>
<evidence type="ECO:0000313" key="8">
    <source>
        <dbReference type="EMBL" id="EGC17614.1"/>
    </source>
</evidence>